<dbReference type="EMBL" id="JAKOGI010000697">
    <property type="protein sequence ID" value="KAJ8431313.1"/>
    <property type="molecule type" value="Genomic_DNA"/>
</dbReference>
<evidence type="ECO:0000256" key="1">
    <source>
        <dbReference type="SAM" id="MobiDB-lite"/>
    </source>
</evidence>
<dbReference type="InterPro" id="IPR057375">
    <property type="entry name" value="ULP2A/B_PH"/>
</dbReference>
<evidence type="ECO:0000259" key="2">
    <source>
        <dbReference type="Pfam" id="PF03101"/>
    </source>
</evidence>
<dbReference type="InterPro" id="IPR004330">
    <property type="entry name" value="FAR1_DNA_bnd_dom"/>
</dbReference>
<feature type="domain" description="Probable ubiquitin-like-specific protease 2A/B PH" evidence="3">
    <location>
        <begin position="15"/>
        <end position="67"/>
    </location>
</feature>
<dbReference type="PANTHER" id="PTHR46328">
    <property type="entry name" value="FAR-RED IMPAIRED RESPONSIVE (FAR1) FAMILY PROTEIN-RELATED"/>
    <property type="match status" value="1"/>
</dbReference>
<comment type="caution">
    <text evidence="4">The sequence shown here is derived from an EMBL/GenBank/DDBJ whole genome shotgun (WGS) entry which is preliminary data.</text>
</comment>
<protein>
    <recommendedName>
        <fullName evidence="6">FAR1 domain-containing protein</fullName>
    </recommendedName>
</protein>
<proteinExistence type="predicted"/>
<dbReference type="Pfam" id="PF25352">
    <property type="entry name" value="PH_ULP"/>
    <property type="match status" value="1"/>
</dbReference>
<evidence type="ECO:0008006" key="6">
    <source>
        <dbReference type="Google" id="ProtNLM"/>
    </source>
</evidence>
<organism evidence="4 5">
    <name type="scientific">Carnegiea gigantea</name>
    <dbReference type="NCBI Taxonomy" id="171969"/>
    <lineage>
        <taxon>Eukaryota</taxon>
        <taxon>Viridiplantae</taxon>
        <taxon>Streptophyta</taxon>
        <taxon>Embryophyta</taxon>
        <taxon>Tracheophyta</taxon>
        <taxon>Spermatophyta</taxon>
        <taxon>Magnoliopsida</taxon>
        <taxon>eudicotyledons</taxon>
        <taxon>Gunneridae</taxon>
        <taxon>Pentapetalae</taxon>
        <taxon>Caryophyllales</taxon>
        <taxon>Cactineae</taxon>
        <taxon>Cactaceae</taxon>
        <taxon>Cactoideae</taxon>
        <taxon>Echinocereeae</taxon>
        <taxon>Carnegiea</taxon>
    </lineage>
</organism>
<sequence>MKKLSVKTIKEDVDSIVLHTDYVTYSNKYFPASPILFSKSSVKVEALSLEDESGSSKLEWEIDNILSSNIVMFLTFNSGQGMEGVDPIEIVDETQCVHDIMDDIVSEQKQNEGTSSNVIDKRLDDLHENDMKKLIFKTPVECEVFYFTYAKAVGFGVRREAQRMNRHGIVTSLRFCCDRKGVRSEKDNNREDKKRKARDETRFFVKPS</sequence>
<gene>
    <name evidence="4" type="ORF">Cgig2_032303</name>
</gene>
<keyword evidence="5" id="KW-1185">Reference proteome</keyword>
<evidence type="ECO:0000259" key="3">
    <source>
        <dbReference type="Pfam" id="PF25352"/>
    </source>
</evidence>
<reference evidence="4" key="1">
    <citation type="submission" date="2022-04" db="EMBL/GenBank/DDBJ databases">
        <title>Carnegiea gigantea Genome sequencing and assembly v2.</title>
        <authorList>
            <person name="Copetti D."/>
            <person name="Sanderson M.J."/>
            <person name="Burquez A."/>
            <person name="Wojciechowski M.F."/>
        </authorList>
    </citation>
    <scope>NUCLEOTIDE SEQUENCE</scope>
    <source>
        <strain evidence="4">SGP5-SGP5p</strain>
        <tissue evidence="4">Aerial part</tissue>
    </source>
</reference>
<name>A0A9Q1JUS0_9CARY</name>
<dbReference type="Pfam" id="PF03101">
    <property type="entry name" value="FAR1"/>
    <property type="match status" value="1"/>
</dbReference>
<dbReference type="OrthoDB" id="1165684at2759"/>
<evidence type="ECO:0000313" key="5">
    <source>
        <dbReference type="Proteomes" id="UP001153076"/>
    </source>
</evidence>
<evidence type="ECO:0000313" key="4">
    <source>
        <dbReference type="EMBL" id="KAJ8431313.1"/>
    </source>
</evidence>
<accession>A0A9Q1JUS0</accession>
<dbReference type="Proteomes" id="UP001153076">
    <property type="component" value="Unassembled WGS sequence"/>
</dbReference>
<feature type="region of interest" description="Disordered" evidence="1">
    <location>
        <begin position="184"/>
        <end position="208"/>
    </location>
</feature>
<feature type="domain" description="FAR1" evidence="2">
    <location>
        <begin position="145"/>
        <end position="198"/>
    </location>
</feature>
<dbReference type="AlphaFoldDB" id="A0A9Q1JUS0"/>